<feature type="transmembrane region" description="Helical" evidence="1">
    <location>
        <begin position="720"/>
        <end position="739"/>
    </location>
</feature>
<dbReference type="AlphaFoldDB" id="A0A5J4WX13"/>
<evidence type="ECO:0000256" key="1">
    <source>
        <dbReference type="SAM" id="Phobius"/>
    </source>
</evidence>
<keyword evidence="1" id="KW-0472">Membrane</keyword>
<evidence type="ECO:0000313" key="3">
    <source>
        <dbReference type="Proteomes" id="UP000324800"/>
    </source>
</evidence>
<proteinExistence type="predicted"/>
<accession>A0A5J4WX13</accession>
<organism evidence="2 3">
    <name type="scientific">Streblomastix strix</name>
    <dbReference type="NCBI Taxonomy" id="222440"/>
    <lineage>
        <taxon>Eukaryota</taxon>
        <taxon>Metamonada</taxon>
        <taxon>Preaxostyla</taxon>
        <taxon>Oxymonadida</taxon>
        <taxon>Streblomastigidae</taxon>
        <taxon>Streblomastix</taxon>
    </lineage>
</organism>
<reference evidence="2 3" key="1">
    <citation type="submission" date="2019-03" db="EMBL/GenBank/DDBJ databases">
        <title>Single cell metagenomics reveals metabolic interactions within the superorganism composed of flagellate Streblomastix strix and complex community of Bacteroidetes bacteria on its surface.</title>
        <authorList>
            <person name="Treitli S.C."/>
            <person name="Kolisko M."/>
            <person name="Husnik F."/>
            <person name="Keeling P."/>
            <person name="Hampl V."/>
        </authorList>
    </citation>
    <scope>NUCLEOTIDE SEQUENCE [LARGE SCALE GENOMIC DNA]</scope>
    <source>
        <strain evidence="2">ST1C</strain>
    </source>
</reference>
<dbReference type="OrthoDB" id="406708at2759"/>
<sequence length="740" mass="77740">MWHTDRKVGEQLWKDMERVIVGEKQRAIKLLYVLAVLALLNSAKLTNADSATCKPRCVGDGCTPYCAKCSKVSATTPKETCPCPADISADPRKDGICKPPVVCTAHNDPVGCVCSTEATGNYPKALCEYDNLPACTDATTTPTGGCQCTTNFHPIAPIDCTCPLDNSGQYTKTQCDIDITHPLPACTQGHYTECICPEGQDWTAVCLEEQAEEPTYCTEGHFPVPDGCDCDPTDEICDAGSQPCVSLNTPPGCTEPEPEPEICVAYNDPAGCVCADEEEGSNLVYDHETCEAYIEYYALPLCAGATTPDGGCRCTSANHPIAPTDCTCPLDDEDEAYTQTTCLSDITHPPKADCDSSTLPAQGCFCKTGFAPEGCTRRVCTGDSDYSECICQKAAGEPGTCVCPTGEDGPYKESDCIADKAYPGLLACQGDTGGEGVSPNTCLCSGSAKSPTGCTCPRDGASLTDIPKDKCPCEGAVDDPRIGGTCPIVKVCTTDQVDCLCSGTNDTGACTCNEDYHNQACVCSEIAGAYDFVTCQATKICTEFEVPNELCTCTGATKTSNAGYSEAQCIADKAYPGLSACSALTATTVEINTCLCSGSDKSPTGCTCPKGADIEDLTGVPEDRCPCLLASDPREDGICPAYCTGEDDPSPACVCSSITQDDYSPSECESDKKGFNFMSNEDTCIYDCNDDPTIEGCVDVCTETCVTSSDKKAKCAAGSMRAALAVVVSALIIPALILFF</sequence>
<name>A0A5J4WX13_9EUKA</name>
<keyword evidence="1" id="KW-0812">Transmembrane</keyword>
<comment type="caution">
    <text evidence="2">The sequence shown here is derived from an EMBL/GenBank/DDBJ whole genome shotgun (WGS) entry which is preliminary data.</text>
</comment>
<protein>
    <submittedName>
        <fullName evidence="2">Uncharacterized protein</fullName>
    </submittedName>
</protein>
<evidence type="ECO:0000313" key="2">
    <source>
        <dbReference type="EMBL" id="KAA6399598.1"/>
    </source>
</evidence>
<dbReference type="EMBL" id="SNRW01000719">
    <property type="protein sequence ID" value="KAA6399598.1"/>
    <property type="molecule type" value="Genomic_DNA"/>
</dbReference>
<keyword evidence="1" id="KW-1133">Transmembrane helix</keyword>
<dbReference type="Proteomes" id="UP000324800">
    <property type="component" value="Unassembled WGS sequence"/>
</dbReference>
<gene>
    <name evidence="2" type="ORF">EZS28_004877</name>
</gene>